<accession>A0A4W3JD33</accession>
<evidence type="ECO:0008006" key="4">
    <source>
        <dbReference type="Google" id="ProtNLM"/>
    </source>
</evidence>
<feature type="region of interest" description="Disordered" evidence="1">
    <location>
        <begin position="124"/>
        <end position="147"/>
    </location>
</feature>
<evidence type="ECO:0000313" key="3">
    <source>
        <dbReference type="Proteomes" id="UP000314986"/>
    </source>
</evidence>
<evidence type="ECO:0000256" key="1">
    <source>
        <dbReference type="SAM" id="MobiDB-lite"/>
    </source>
</evidence>
<sequence>MHVETGTETGKTAKHAGQKRTYKAIAETYAFLPREAVTRFLMSCTECQKRMHINPNDMDTKENEKPSALAGVIDYNMPITATYLNQMKLQFMSTSQNEDESSVSSDDFDMSDSTWISADQCVNSDLSPSQEERMHSPQNQQNQEDGECLPGTMWSVCVC</sequence>
<dbReference type="Ensembl" id="ENSCMIT00000040759.1">
    <property type="protein sequence ID" value="ENSCMIP00000040187.1"/>
    <property type="gene ID" value="ENSCMIG00000016790.1"/>
</dbReference>
<organism evidence="2 3">
    <name type="scientific">Callorhinchus milii</name>
    <name type="common">Ghost shark</name>
    <dbReference type="NCBI Taxonomy" id="7868"/>
    <lineage>
        <taxon>Eukaryota</taxon>
        <taxon>Metazoa</taxon>
        <taxon>Chordata</taxon>
        <taxon>Craniata</taxon>
        <taxon>Vertebrata</taxon>
        <taxon>Chondrichthyes</taxon>
        <taxon>Holocephali</taxon>
        <taxon>Chimaeriformes</taxon>
        <taxon>Callorhinchidae</taxon>
        <taxon>Callorhinchus</taxon>
    </lineage>
</organism>
<reference evidence="3" key="3">
    <citation type="journal article" date="2014" name="Nature">
        <title>Elephant shark genome provides unique insights into gnathostome evolution.</title>
        <authorList>
            <consortium name="International Elephant Shark Genome Sequencing Consortium"/>
            <person name="Venkatesh B."/>
            <person name="Lee A.P."/>
            <person name="Ravi V."/>
            <person name="Maurya A.K."/>
            <person name="Lian M.M."/>
            <person name="Swann J.B."/>
            <person name="Ohta Y."/>
            <person name="Flajnik M.F."/>
            <person name="Sutoh Y."/>
            <person name="Kasahara M."/>
            <person name="Hoon S."/>
            <person name="Gangu V."/>
            <person name="Roy S.W."/>
            <person name="Irimia M."/>
            <person name="Korzh V."/>
            <person name="Kondrychyn I."/>
            <person name="Lim Z.W."/>
            <person name="Tay B.H."/>
            <person name="Tohari S."/>
            <person name="Kong K.W."/>
            <person name="Ho S."/>
            <person name="Lorente-Galdos B."/>
            <person name="Quilez J."/>
            <person name="Marques-Bonet T."/>
            <person name="Raney B.J."/>
            <person name="Ingham P.W."/>
            <person name="Tay A."/>
            <person name="Hillier L.W."/>
            <person name="Minx P."/>
            <person name="Boehm T."/>
            <person name="Wilson R.K."/>
            <person name="Brenner S."/>
            <person name="Warren W.C."/>
        </authorList>
    </citation>
    <scope>NUCLEOTIDE SEQUENCE [LARGE SCALE GENOMIC DNA]</scope>
</reference>
<reference evidence="2" key="5">
    <citation type="submission" date="2025-09" db="UniProtKB">
        <authorList>
            <consortium name="Ensembl"/>
        </authorList>
    </citation>
    <scope>IDENTIFICATION</scope>
</reference>
<reference evidence="3" key="1">
    <citation type="journal article" date="2006" name="Science">
        <title>Ancient noncoding elements conserved in the human genome.</title>
        <authorList>
            <person name="Venkatesh B."/>
            <person name="Kirkness E.F."/>
            <person name="Loh Y.H."/>
            <person name="Halpern A.L."/>
            <person name="Lee A.P."/>
            <person name="Johnson J."/>
            <person name="Dandona N."/>
            <person name="Viswanathan L.D."/>
            <person name="Tay A."/>
            <person name="Venter J.C."/>
            <person name="Strausberg R.L."/>
            <person name="Brenner S."/>
        </authorList>
    </citation>
    <scope>NUCLEOTIDE SEQUENCE [LARGE SCALE GENOMIC DNA]</scope>
</reference>
<dbReference type="InParanoid" id="A0A4W3JD33"/>
<dbReference type="GeneTree" id="ENSGT00940000157729"/>
<keyword evidence="3" id="KW-1185">Reference proteome</keyword>
<proteinExistence type="predicted"/>
<evidence type="ECO:0000313" key="2">
    <source>
        <dbReference type="Ensembl" id="ENSCMIP00000040187.1"/>
    </source>
</evidence>
<reference evidence="2" key="4">
    <citation type="submission" date="2025-08" db="UniProtKB">
        <authorList>
            <consortium name="Ensembl"/>
        </authorList>
    </citation>
    <scope>IDENTIFICATION</scope>
</reference>
<name>A0A4W3JD33_CALMI</name>
<reference evidence="3" key="2">
    <citation type="journal article" date="2007" name="PLoS Biol.">
        <title>Survey sequencing and comparative analysis of the elephant shark (Callorhinchus milii) genome.</title>
        <authorList>
            <person name="Venkatesh B."/>
            <person name="Kirkness E.F."/>
            <person name="Loh Y.H."/>
            <person name="Halpern A.L."/>
            <person name="Lee A.P."/>
            <person name="Johnson J."/>
            <person name="Dandona N."/>
            <person name="Viswanathan L.D."/>
            <person name="Tay A."/>
            <person name="Venter J.C."/>
            <person name="Strausberg R.L."/>
            <person name="Brenner S."/>
        </authorList>
    </citation>
    <scope>NUCLEOTIDE SEQUENCE [LARGE SCALE GENOMIC DNA]</scope>
</reference>
<protein>
    <recommendedName>
        <fullName evidence="4">Nucleolar protein 4-like protein</fullName>
    </recommendedName>
</protein>
<dbReference type="OMA" id="HEDGECL"/>
<dbReference type="AlphaFoldDB" id="A0A4W3JD33"/>
<dbReference type="Proteomes" id="UP000314986">
    <property type="component" value="Unassembled WGS sequence"/>
</dbReference>